<protein>
    <submittedName>
        <fullName evidence="3">Skin secretory protein xP2-like</fullName>
    </submittedName>
</protein>
<evidence type="ECO:0000256" key="1">
    <source>
        <dbReference type="SAM" id="MobiDB-lite"/>
    </source>
</evidence>
<dbReference type="Proteomes" id="UP000694851">
    <property type="component" value="Unplaced"/>
</dbReference>
<evidence type="ECO:0000313" key="2">
    <source>
        <dbReference type="Proteomes" id="UP000694851"/>
    </source>
</evidence>
<reference evidence="3" key="1">
    <citation type="submission" date="2025-08" db="UniProtKB">
        <authorList>
            <consortium name="RefSeq"/>
        </authorList>
    </citation>
    <scope>IDENTIFICATION</scope>
    <source>
        <tissue evidence="3">Muscle</tissue>
    </source>
</reference>
<organism evidence="2 3">
    <name type="scientific">Hipposideros armiger</name>
    <name type="common">Great Himalayan leaf-nosed bat</name>
    <dbReference type="NCBI Taxonomy" id="186990"/>
    <lineage>
        <taxon>Eukaryota</taxon>
        <taxon>Metazoa</taxon>
        <taxon>Chordata</taxon>
        <taxon>Craniata</taxon>
        <taxon>Vertebrata</taxon>
        <taxon>Euteleostomi</taxon>
        <taxon>Mammalia</taxon>
        <taxon>Eutheria</taxon>
        <taxon>Laurasiatheria</taxon>
        <taxon>Chiroptera</taxon>
        <taxon>Yinpterochiroptera</taxon>
        <taxon>Rhinolophoidea</taxon>
        <taxon>Hipposideridae</taxon>
        <taxon>Hipposideros</taxon>
    </lineage>
</organism>
<dbReference type="AlphaFoldDB" id="A0A8B7S2P5"/>
<accession>A0A8B7S2P5</accession>
<gene>
    <name evidence="3" type="primary">LOC109386797</name>
</gene>
<proteinExistence type="predicted"/>
<feature type="compositionally biased region" description="Gly residues" evidence="1">
    <location>
        <begin position="209"/>
        <end position="222"/>
    </location>
</feature>
<dbReference type="GeneID" id="109386797"/>
<feature type="compositionally biased region" description="Gly residues" evidence="1">
    <location>
        <begin position="147"/>
        <end position="169"/>
    </location>
</feature>
<feature type="compositionally biased region" description="Gly residues" evidence="1">
    <location>
        <begin position="42"/>
        <end position="52"/>
    </location>
</feature>
<evidence type="ECO:0000313" key="3">
    <source>
        <dbReference type="RefSeq" id="XP_019505845.1"/>
    </source>
</evidence>
<feature type="compositionally biased region" description="Low complexity" evidence="1">
    <location>
        <begin position="289"/>
        <end position="300"/>
    </location>
</feature>
<dbReference type="RefSeq" id="XP_019505845.1">
    <property type="nucleotide sequence ID" value="XM_019650300.1"/>
</dbReference>
<sequence length="376" mass="37111">MTTTTRQNHPPPKRRRGYAFSQSGPARPGCPTYGVAVAVQGEDGGGPGGAASVGGAHVSRPGRWGAREEAGVQVPRRGLCPRAALESGRPVPPSPRARPAGRARAEEDPSTVSALPASRGQPQITTLAPSADEAGRKVSGPRQSGVRPGGERGACGAGGRQPGEKGAAGGLRARDAVPGAGPGATGCAVQGAGEAGGARRARSSAPAPAGGGGGRAVGGAGHPGLVKVPGLEVGKGAGALRRSPRAFERPPSRLTSGSAPLPQPTPLGASVPEPGRGRDPGSQASSPDAPAMEAAGPGAAYLGPRDRARRQPAPWSRAPGAARPLLAAASSFRASPGLRPGRGAARRGRAAAAADRGRPAAAGSLYVCYLFLLLSV</sequence>
<name>A0A8B7S2P5_HIPAR</name>
<keyword evidence="2" id="KW-1185">Reference proteome</keyword>
<dbReference type="KEGG" id="hai:109386797"/>
<feature type="region of interest" description="Disordered" evidence="1">
    <location>
        <begin position="1"/>
        <end position="321"/>
    </location>
</feature>